<feature type="transmembrane region" description="Helical" evidence="1">
    <location>
        <begin position="290"/>
        <end position="310"/>
    </location>
</feature>
<gene>
    <name evidence="2" type="ORF">SAMN04487950_4147</name>
</gene>
<evidence type="ECO:0000313" key="2">
    <source>
        <dbReference type="EMBL" id="SFL54339.1"/>
    </source>
</evidence>
<keyword evidence="3" id="KW-1185">Reference proteome</keyword>
<dbReference type="EMBL" id="FOTC01000008">
    <property type="protein sequence ID" value="SFL54339.1"/>
    <property type="molecule type" value="Genomic_DNA"/>
</dbReference>
<feature type="transmembrane region" description="Helical" evidence="1">
    <location>
        <begin position="425"/>
        <end position="443"/>
    </location>
</feature>
<sequence>MSHKTPNSLVGMLKSGRLDIIGAVLGLVGALLMLPLQLLASQVYIQTLPLVLGVASLLYLLASRTQSESTIATLSPQAARLLPSVSVVCMAALVGLATFQGSRTLLYYDIAAMTGMLLVAQVFFTDDSEFSPALILTQVVLLGLVVRLTALMTSPGYIGIDVWTHMSNWTAAIYESQSLQPIADRKYFASPLFHLLVAGAALLFDIGVREALFLSLGVAMPISVLFVYATTRLLVGVRWAVFAATAYAMVGHVVEWGIHLIPTSLGLIFFLAILYSLTRVLHLDYKLRDFVLVVFFSIAVILTHQISAFIMLVFTGAGLLAQFVLSFGLFNPRLSNVLDFSPQDTVNLTGLLAFDLGLITFMWSLTPYQGGTFLATIFSYLENTVREGAGFLALANPQSSGEATASEAVQQVPTLMDTVVKYLDVSGFLLLLLLTIVGSMYVLRRENASHATFTGVVATIAMLVFVFGFPLFGIRTFVPGRWFAFLAAPMAVIAALGVAFLVKNLTPRTAVVMLLLFTVAFPTMTALASHGTLDSPPFADTQTRYSYTDGELAAASTIADISPDNREQPLHTDHPYQTIFDRREQQPVKAMTVANGTASTANETIVYRTYQRDGAAYVRDSAGFAYQPSLSERQVCSGARDVTYSNGEVTLCTVAGSGGDA</sequence>
<feature type="transmembrane region" description="Helical" evidence="1">
    <location>
        <begin position="43"/>
        <end position="61"/>
    </location>
</feature>
<evidence type="ECO:0008006" key="4">
    <source>
        <dbReference type="Google" id="ProtNLM"/>
    </source>
</evidence>
<evidence type="ECO:0000313" key="3">
    <source>
        <dbReference type="Proteomes" id="UP000199607"/>
    </source>
</evidence>
<dbReference type="RefSeq" id="WP_143085780.1">
    <property type="nucleotide sequence ID" value="NZ_FOTC01000008.1"/>
</dbReference>
<evidence type="ECO:0000256" key="1">
    <source>
        <dbReference type="SAM" id="Phobius"/>
    </source>
</evidence>
<feature type="transmembrane region" description="Helical" evidence="1">
    <location>
        <begin position="260"/>
        <end position="278"/>
    </location>
</feature>
<feature type="transmembrane region" description="Helical" evidence="1">
    <location>
        <begin position="20"/>
        <end position="36"/>
    </location>
</feature>
<keyword evidence="1" id="KW-1133">Transmembrane helix</keyword>
<feature type="transmembrane region" description="Helical" evidence="1">
    <location>
        <begin position="130"/>
        <end position="150"/>
    </location>
</feature>
<dbReference type="STRING" id="553466.SAMN04487950_4147"/>
<feature type="transmembrane region" description="Helical" evidence="1">
    <location>
        <begin position="480"/>
        <end position="502"/>
    </location>
</feature>
<accession>A0A1I4IIW4</accession>
<keyword evidence="1" id="KW-0472">Membrane</keyword>
<feature type="transmembrane region" description="Helical" evidence="1">
    <location>
        <begin position="81"/>
        <end position="99"/>
    </location>
</feature>
<feature type="transmembrane region" description="Helical" evidence="1">
    <location>
        <begin position="187"/>
        <end position="206"/>
    </location>
</feature>
<keyword evidence="1" id="KW-0812">Transmembrane</keyword>
<feature type="transmembrane region" description="Helical" evidence="1">
    <location>
        <begin position="212"/>
        <end position="229"/>
    </location>
</feature>
<feature type="transmembrane region" description="Helical" evidence="1">
    <location>
        <begin position="106"/>
        <end position="124"/>
    </location>
</feature>
<feature type="transmembrane region" description="Helical" evidence="1">
    <location>
        <begin position="509"/>
        <end position="528"/>
    </location>
</feature>
<organism evidence="2 3">
    <name type="scientific">Halogranum rubrum</name>
    <dbReference type="NCBI Taxonomy" id="553466"/>
    <lineage>
        <taxon>Archaea</taxon>
        <taxon>Methanobacteriati</taxon>
        <taxon>Methanobacteriota</taxon>
        <taxon>Stenosarchaea group</taxon>
        <taxon>Halobacteria</taxon>
        <taxon>Halobacteriales</taxon>
        <taxon>Haloferacaceae</taxon>
    </lineage>
</organism>
<dbReference type="AlphaFoldDB" id="A0A1I4IIW4"/>
<name>A0A1I4IIW4_9EURY</name>
<protein>
    <recommendedName>
        <fullName evidence="4">Dolichyl-phosphate-mannose-protein mannosyltransferase</fullName>
    </recommendedName>
</protein>
<reference evidence="3" key="1">
    <citation type="submission" date="2016-10" db="EMBL/GenBank/DDBJ databases">
        <authorList>
            <person name="Varghese N."/>
            <person name="Submissions S."/>
        </authorList>
    </citation>
    <scope>NUCLEOTIDE SEQUENCE [LARGE SCALE GENOMIC DNA]</scope>
    <source>
        <strain evidence="3">CGMCC 1.7738</strain>
    </source>
</reference>
<dbReference type="Proteomes" id="UP000199607">
    <property type="component" value="Unassembled WGS sequence"/>
</dbReference>
<feature type="transmembrane region" description="Helical" evidence="1">
    <location>
        <begin position="455"/>
        <end position="474"/>
    </location>
</feature>
<proteinExistence type="predicted"/>